<evidence type="ECO:0000256" key="3">
    <source>
        <dbReference type="ARBA" id="ARBA00022475"/>
    </source>
</evidence>
<feature type="domain" description="ABC3 transporter permease C-terminal" evidence="8">
    <location>
        <begin position="269"/>
        <end position="389"/>
    </location>
</feature>
<feature type="transmembrane region" description="Helical" evidence="7">
    <location>
        <begin position="702"/>
        <end position="732"/>
    </location>
</feature>
<protein>
    <submittedName>
        <fullName evidence="10">FtsX-like permease family protein</fullName>
    </submittedName>
</protein>
<name>A0A517M4D4_9BACT</name>
<organism evidence="10 11">
    <name type="scientific">Rosistilla ulvae</name>
    <dbReference type="NCBI Taxonomy" id="1930277"/>
    <lineage>
        <taxon>Bacteria</taxon>
        <taxon>Pseudomonadati</taxon>
        <taxon>Planctomycetota</taxon>
        <taxon>Planctomycetia</taxon>
        <taxon>Pirellulales</taxon>
        <taxon>Pirellulaceae</taxon>
        <taxon>Rosistilla</taxon>
    </lineage>
</organism>
<feature type="transmembrane region" description="Helical" evidence="7">
    <location>
        <begin position="312"/>
        <end position="337"/>
    </location>
</feature>
<evidence type="ECO:0000256" key="6">
    <source>
        <dbReference type="ARBA" id="ARBA00023136"/>
    </source>
</evidence>
<dbReference type="InterPro" id="IPR003838">
    <property type="entry name" value="ABC3_permease_C"/>
</dbReference>
<proteinExistence type="inferred from homology"/>
<reference evidence="10 11" key="1">
    <citation type="submission" date="2019-02" db="EMBL/GenBank/DDBJ databases">
        <title>Deep-cultivation of Planctomycetes and their phenomic and genomic characterization uncovers novel biology.</title>
        <authorList>
            <person name="Wiegand S."/>
            <person name="Jogler M."/>
            <person name="Boedeker C."/>
            <person name="Pinto D."/>
            <person name="Vollmers J."/>
            <person name="Rivas-Marin E."/>
            <person name="Kohn T."/>
            <person name="Peeters S.H."/>
            <person name="Heuer A."/>
            <person name="Rast P."/>
            <person name="Oberbeckmann S."/>
            <person name="Bunk B."/>
            <person name="Jeske O."/>
            <person name="Meyerdierks A."/>
            <person name="Storesund J.E."/>
            <person name="Kallscheuer N."/>
            <person name="Luecker S."/>
            <person name="Lage O.M."/>
            <person name="Pohl T."/>
            <person name="Merkel B.J."/>
            <person name="Hornburger P."/>
            <person name="Mueller R.-W."/>
            <person name="Bruemmer F."/>
            <person name="Labrenz M."/>
            <person name="Spormann A.M."/>
            <person name="Op den Camp H."/>
            <person name="Overmann J."/>
            <person name="Amann R."/>
            <person name="Jetten M.S.M."/>
            <person name="Mascher T."/>
            <person name="Medema M.H."/>
            <person name="Devos D.P."/>
            <person name="Kaster A.-K."/>
            <person name="Ovreas L."/>
            <person name="Rohde M."/>
            <person name="Galperin M.Y."/>
            <person name="Jogler C."/>
        </authorList>
    </citation>
    <scope>NUCLEOTIDE SEQUENCE [LARGE SCALE GENOMIC DNA]</scope>
    <source>
        <strain evidence="10 11">EC9</strain>
    </source>
</reference>
<comment type="similarity">
    <text evidence="2">Belongs to the ABC-4 integral membrane protein family. LolC/E subfamily.</text>
</comment>
<feature type="transmembrane region" description="Helical" evidence="7">
    <location>
        <begin position="268"/>
        <end position="291"/>
    </location>
</feature>
<feature type="transmembrane region" description="Helical" evidence="7">
    <location>
        <begin position="656"/>
        <end position="678"/>
    </location>
</feature>
<keyword evidence="3" id="KW-1003">Cell membrane</keyword>
<dbReference type="RefSeq" id="WP_145347643.1">
    <property type="nucleotide sequence ID" value="NZ_CP036261.1"/>
</dbReference>
<dbReference type="InterPro" id="IPR051447">
    <property type="entry name" value="Lipoprotein-release_system"/>
</dbReference>
<dbReference type="Pfam" id="PF02687">
    <property type="entry name" value="FtsX"/>
    <property type="match status" value="2"/>
</dbReference>
<sequence length="787" mass="86645">MLKLDRKLIRDLMQMKGQVVAIVLVIAAGVATFVMSMCSYASLATSKDSFYREFRFADVFSSARRVPDTMLPRIAQISGVASVEARIVDDVLLDVPEMADPATARLISVPEYGDAVLNKLYIARGRMLEAGRTGEVVVSEVFADAHGFVAGDTVDAIINGRRQTLKIVGVALSPEYVLQVQPGSIMPDNKRFGVFWINQRDLEAALDMTGAFNSVTLKLAYDSNVDEVIDQLDRLLKPFGSVGAYDRDQQISHQFLSDEMAQLRSTAIMAPAIFLSVAAFLLNIVISRIIAQQREQIAALKAFGYTHVEVGLHYLHMVLVISLTGTVIGAGLGFWMAANIVHLYEEFYKFPQLEFQVDWLAIALAFLLTTAAALIGTWLSVREVIALPPAEAMRPAPPANYRPTLIERIVPAGSLPSEVRMVIRNVARKPLKASLSILGIAMAVAVMIVGNFSLDSINYMMDFQFRLAQRQDISVSFVEPATASVVYEVSRLPGVQESETMRSVAAEVKFQNRSRRVGILGLQHDPQLYRLLDSREQVVQVPDFGIMLNSKLADLLGAQRGDLVTLEILEDKRPTVEIEVTAIVEEYTGVNAYMNKQQLHKLLKESEVASGAYLKVDSSRLQDVFRELEQRSGVGSVAIKLAVLESFNETIAKNLLVMRSFIILFAAVIAIGVVYNSARISLSERSRDLATMRVVGFTRREVSIVLLGEIGLFTVCAIPIGCLLGYGLAGVMAEGLDTDNYRIPLVVSRETFALAAMVVVVATFLSGLIVQRRIIELDLVAVLKMRE</sequence>
<keyword evidence="4 7" id="KW-0812">Transmembrane</keyword>
<evidence type="ECO:0000313" key="11">
    <source>
        <dbReference type="Proteomes" id="UP000319557"/>
    </source>
</evidence>
<keyword evidence="5 7" id="KW-1133">Transmembrane helix</keyword>
<keyword evidence="6 7" id="KW-0472">Membrane</keyword>
<evidence type="ECO:0000313" key="10">
    <source>
        <dbReference type="EMBL" id="QDS89743.1"/>
    </source>
</evidence>
<dbReference type="KEGG" id="ruv:EC9_39430"/>
<feature type="transmembrane region" description="Helical" evidence="7">
    <location>
        <begin position="357"/>
        <end position="379"/>
    </location>
</feature>
<feature type="transmembrane region" description="Helical" evidence="7">
    <location>
        <begin position="20"/>
        <end position="43"/>
    </location>
</feature>
<comment type="subcellular location">
    <subcellularLocation>
        <location evidence="1">Cell membrane</location>
        <topology evidence="1">Multi-pass membrane protein</topology>
    </subcellularLocation>
</comment>
<dbReference type="PANTHER" id="PTHR30489">
    <property type="entry name" value="LIPOPROTEIN-RELEASING SYSTEM TRANSMEMBRANE PROTEIN LOLE"/>
    <property type="match status" value="1"/>
</dbReference>
<accession>A0A517M4D4</accession>
<dbReference type="Pfam" id="PF12704">
    <property type="entry name" value="MacB_PCD"/>
    <property type="match status" value="1"/>
</dbReference>
<evidence type="ECO:0000256" key="5">
    <source>
        <dbReference type="ARBA" id="ARBA00022989"/>
    </source>
</evidence>
<keyword evidence="11" id="KW-1185">Reference proteome</keyword>
<feature type="domain" description="ABC3 transporter permease C-terminal" evidence="8">
    <location>
        <begin position="661"/>
        <end position="775"/>
    </location>
</feature>
<dbReference type="AlphaFoldDB" id="A0A517M4D4"/>
<evidence type="ECO:0000256" key="1">
    <source>
        <dbReference type="ARBA" id="ARBA00004651"/>
    </source>
</evidence>
<evidence type="ECO:0000256" key="7">
    <source>
        <dbReference type="SAM" id="Phobius"/>
    </source>
</evidence>
<dbReference type="InterPro" id="IPR025857">
    <property type="entry name" value="MacB_PCD"/>
</dbReference>
<dbReference type="PANTHER" id="PTHR30489:SF0">
    <property type="entry name" value="LIPOPROTEIN-RELEASING SYSTEM TRANSMEMBRANE PROTEIN LOLE"/>
    <property type="match status" value="1"/>
</dbReference>
<evidence type="ECO:0000256" key="4">
    <source>
        <dbReference type="ARBA" id="ARBA00022692"/>
    </source>
</evidence>
<feature type="transmembrane region" description="Helical" evidence="7">
    <location>
        <begin position="433"/>
        <end position="454"/>
    </location>
</feature>
<feature type="domain" description="MacB-like periplasmic core" evidence="9">
    <location>
        <begin position="23"/>
        <end position="234"/>
    </location>
</feature>
<evidence type="ECO:0000259" key="8">
    <source>
        <dbReference type="Pfam" id="PF02687"/>
    </source>
</evidence>
<evidence type="ECO:0000259" key="9">
    <source>
        <dbReference type="Pfam" id="PF12704"/>
    </source>
</evidence>
<feature type="transmembrane region" description="Helical" evidence="7">
    <location>
        <begin position="752"/>
        <end position="770"/>
    </location>
</feature>
<evidence type="ECO:0000256" key="2">
    <source>
        <dbReference type="ARBA" id="ARBA00005236"/>
    </source>
</evidence>
<dbReference type="OrthoDB" id="5137249at2"/>
<dbReference type="GO" id="GO:0044874">
    <property type="term" value="P:lipoprotein localization to outer membrane"/>
    <property type="evidence" value="ECO:0007669"/>
    <property type="project" value="TreeGrafter"/>
</dbReference>
<dbReference type="Proteomes" id="UP000319557">
    <property type="component" value="Chromosome"/>
</dbReference>
<dbReference type="EMBL" id="CP036261">
    <property type="protein sequence ID" value="QDS89743.1"/>
    <property type="molecule type" value="Genomic_DNA"/>
</dbReference>
<gene>
    <name evidence="10" type="ORF">EC9_39430</name>
</gene>
<dbReference type="GO" id="GO:0098797">
    <property type="term" value="C:plasma membrane protein complex"/>
    <property type="evidence" value="ECO:0007669"/>
    <property type="project" value="TreeGrafter"/>
</dbReference>